<dbReference type="AlphaFoldDB" id="A0A838YDF0"/>
<dbReference type="EMBL" id="JACERN010000031">
    <property type="protein sequence ID" value="MBA4709075.1"/>
    <property type="molecule type" value="Genomic_DNA"/>
</dbReference>
<dbReference type="InterPro" id="IPR016181">
    <property type="entry name" value="Acyl_CoA_acyltransferase"/>
</dbReference>
<dbReference type="Pfam" id="PF13508">
    <property type="entry name" value="Acetyltransf_7"/>
    <property type="match status" value="1"/>
</dbReference>
<name>A0A838YDF0_9NEIS</name>
<dbReference type="GO" id="GO:0016747">
    <property type="term" value="F:acyltransferase activity, transferring groups other than amino-acyl groups"/>
    <property type="evidence" value="ECO:0007669"/>
    <property type="project" value="InterPro"/>
</dbReference>
<gene>
    <name evidence="2" type="ORF">H2Z84_11890</name>
</gene>
<dbReference type="PROSITE" id="PS51186">
    <property type="entry name" value="GNAT"/>
    <property type="match status" value="1"/>
</dbReference>
<evidence type="ECO:0000313" key="2">
    <source>
        <dbReference type="EMBL" id="MBA4709075.1"/>
    </source>
</evidence>
<protein>
    <submittedName>
        <fullName evidence="2">GNAT family N-acetyltransferase</fullName>
    </submittedName>
</protein>
<feature type="domain" description="N-acetyltransferase" evidence="1">
    <location>
        <begin position="1"/>
        <end position="96"/>
    </location>
</feature>
<comment type="caution">
    <text evidence="2">The sequence shown here is derived from an EMBL/GenBank/DDBJ whole genome shotgun (WGS) entry which is preliminary data.</text>
</comment>
<dbReference type="SUPFAM" id="SSF55729">
    <property type="entry name" value="Acyl-CoA N-acyltransferases (Nat)"/>
    <property type="match status" value="1"/>
</dbReference>
<dbReference type="Gene3D" id="3.40.630.30">
    <property type="match status" value="1"/>
</dbReference>
<proteinExistence type="predicted"/>
<dbReference type="Proteomes" id="UP000545606">
    <property type="component" value="Unassembled WGS sequence"/>
</dbReference>
<reference evidence="2 3" key="1">
    <citation type="submission" date="2020-07" db="EMBL/GenBank/DDBJ databases">
        <title>Draft genome sequence of violacein-producing bacteria and related species.</title>
        <authorList>
            <person name="Wilson H.S."/>
            <person name="De Leon M.E."/>
        </authorList>
    </citation>
    <scope>NUCLEOTIDE SEQUENCE [LARGE SCALE GENOMIC DNA]</scope>
    <source>
        <strain evidence="2 3">HSC-21Su07</strain>
    </source>
</reference>
<organism evidence="2 3">
    <name type="scientific">Aquitalea aquatica</name>
    <dbReference type="NCBI Taxonomy" id="3044273"/>
    <lineage>
        <taxon>Bacteria</taxon>
        <taxon>Pseudomonadati</taxon>
        <taxon>Pseudomonadota</taxon>
        <taxon>Betaproteobacteria</taxon>
        <taxon>Neisseriales</taxon>
        <taxon>Chromobacteriaceae</taxon>
        <taxon>Aquitalea</taxon>
    </lineage>
</organism>
<dbReference type="InterPro" id="IPR000182">
    <property type="entry name" value="GNAT_dom"/>
</dbReference>
<keyword evidence="3" id="KW-1185">Reference proteome</keyword>
<accession>A0A838YDF0</accession>
<sequence>MDNLIGFAWLSRSTEENREISLSMFAVAPEHMGKGHGRTLLEKIDMIIPKGMALRAECTPYSPSMKTMLKHSGFRRLPQSIVPTGCRGLDVYIKYR</sequence>
<dbReference type="CDD" id="cd04301">
    <property type="entry name" value="NAT_SF"/>
    <property type="match status" value="1"/>
</dbReference>
<evidence type="ECO:0000313" key="3">
    <source>
        <dbReference type="Proteomes" id="UP000545606"/>
    </source>
</evidence>
<evidence type="ECO:0000259" key="1">
    <source>
        <dbReference type="PROSITE" id="PS51186"/>
    </source>
</evidence>